<dbReference type="InterPro" id="IPR052989">
    <property type="entry name" value="Mg-chelatase_DI-like"/>
</dbReference>
<keyword evidence="4" id="KW-1185">Reference proteome</keyword>
<organism evidence="3">
    <name type="scientific">Flexilinea flocculi</name>
    <dbReference type="NCBI Taxonomy" id="1678840"/>
    <lineage>
        <taxon>Bacteria</taxon>
        <taxon>Bacillati</taxon>
        <taxon>Chloroflexota</taxon>
        <taxon>Anaerolineae</taxon>
        <taxon>Anaerolineales</taxon>
        <taxon>Anaerolineaceae</taxon>
        <taxon>Flexilinea</taxon>
    </lineage>
</organism>
<dbReference type="AlphaFoldDB" id="A0A0S7BMV9"/>
<dbReference type="InterPro" id="IPR036465">
    <property type="entry name" value="vWFA_dom_sf"/>
</dbReference>
<dbReference type="SMART" id="SM00327">
    <property type="entry name" value="VWA"/>
    <property type="match status" value="1"/>
</dbReference>
<proteinExistence type="inferred from homology"/>
<dbReference type="STRING" id="1678840.ATC1_131809"/>
<dbReference type="Pfam" id="PF13519">
    <property type="entry name" value="VWA_2"/>
    <property type="match status" value="1"/>
</dbReference>
<gene>
    <name evidence="3" type="ORF">ATC1_131809</name>
</gene>
<dbReference type="SUPFAM" id="SSF53300">
    <property type="entry name" value="vWA-like"/>
    <property type="match status" value="1"/>
</dbReference>
<dbReference type="Gene3D" id="3.40.50.410">
    <property type="entry name" value="von Willebrand factor, type A domain"/>
    <property type="match status" value="1"/>
</dbReference>
<dbReference type="PANTHER" id="PTHR35023">
    <property type="entry name" value="CHELATASE-RELATED"/>
    <property type="match status" value="1"/>
</dbReference>
<dbReference type="EMBL" id="DF968181">
    <property type="protein sequence ID" value="GAP41813.1"/>
    <property type="molecule type" value="Genomic_DNA"/>
</dbReference>
<dbReference type="PATRIC" id="fig|1678840.3.peg.3346"/>
<dbReference type="Proteomes" id="UP000053370">
    <property type="component" value="Unassembled WGS sequence"/>
</dbReference>
<evidence type="ECO:0000313" key="3">
    <source>
        <dbReference type="EMBL" id="GAP41813.1"/>
    </source>
</evidence>
<reference evidence="3" key="1">
    <citation type="journal article" date="2015" name="Genome Announc.">
        <title>Draft Genome Sequence of Anaerolineae Strain TC1, a Novel Isolate from a Methanogenic Wastewater Treatment System.</title>
        <authorList>
            <person name="Matsuura N."/>
            <person name="Tourlousse D.M."/>
            <person name="Sun L."/>
            <person name="Toyonaga M."/>
            <person name="Kuroda K."/>
            <person name="Ohashi A."/>
            <person name="Cruz R."/>
            <person name="Yamaguchi T."/>
            <person name="Sekiguchi Y."/>
        </authorList>
    </citation>
    <scope>NUCLEOTIDE SEQUENCE [LARGE SCALE GENOMIC DNA]</scope>
    <source>
        <strain evidence="3">TC1</strain>
    </source>
</reference>
<dbReference type="RefSeq" id="WP_082174820.1">
    <property type="nucleotide sequence ID" value="NZ_DF968181.1"/>
</dbReference>
<protein>
    <submittedName>
        <fullName evidence="3">Mg-chelatase subunit ChlD</fullName>
    </submittedName>
</protein>
<evidence type="ECO:0000259" key="2">
    <source>
        <dbReference type="PROSITE" id="PS50234"/>
    </source>
</evidence>
<feature type="domain" description="VWFA" evidence="2">
    <location>
        <begin position="117"/>
        <end position="298"/>
    </location>
</feature>
<name>A0A0S7BMV9_9CHLR</name>
<accession>A0A0S7BMV9</accession>
<dbReference type="OrthoDB" id="9775079at2"/>
<dbReference type="PANTHER" id="PTHR35023:SF1">
    <property type="entry name" value="MG-PROTOPORPHYRIN IX CHELATASE"/>
    <property type="match status" value="1"/>
</dbReference>
<comment type="similarity">
    <text evidence="1">Belongs to the Mg-chelatase subunits D/I family.</text>
</comment>
<sequence>MYSHTGDTIFNAGQGAWWDGARNFNFDTPLITNEYTPSVSKKKNSGKRTRIISKDLRGYYVKARPAIDRVRDIAFDATIRAAAPFQKSRKTNEKSKKLIVQRQDIMKKVRMRKSSHLLLFLVDLSWSMAVQERMAITKSAILSLLTDAYQQRDRVGLITFQKDGAKVILPPTHSVMLAERSMKRVKVGGKTPLSAGLWKAYELLKHEKQTHPDVNALLIILTDGAGNVAMGNYDPLIESRKIAEKIRDEGFRSIVIDMEQYTFDQGLAVELAKQLDAPCYLVAGLKADELIRTVKREL</sequence>
<dbReference type="CDD" id="cd01451">
    <property type="entry name" value="vWA_Magnesium_chelatase"/>
    <property type="match status" value="1"/>
</dbReference>
<dbReference type="InterPro" id="IPR002035">
    <property type="entry name" value="VWF_A"/>
</dbReference>
<evidence type="ECO:0000313" key="4">
    <source>
        <dbReference type="Proteomes" id="UP000053370"/>
    </source>
</evidence>
<dbReference type="PROSITE" id="PS50234">
    <property type="entry name" value="VWFA"/>
    <property type="match status" value="1"/>
</dbReference>
<dbReference type="InterPro" id="IPR041702">
    <property type="entry name" value="BchD/ChlD_VWA"/>
</dbReference>
<evidence type="ECO:0000256" key="1">
    <source>
        <dbReference type="ARBA" id="ARBA00005799"/>
    </source>
</evidence>